<protein>
    <submittedName>
        <fullName evidence="1">Uncharacterized protein</fullName>
    </submittedName>
</protein>
<accession>A0A8X8C0Z9</accession>
<dbReference type="EMBL" id="JAAWWB010001840">
    <property type="protein sequence ID" value="KAG6735684.1"/>
    <property type="molecule type" value="Genomic_DNA"/>
</dbReference>
<dbReference type="AlphaFoldDB" id="A0A8X8C0Z9"/>
<evidence type="ECO:0000313" key="1">
    <source>
        <dbReference type="EMBL" id="KAG6735684.1"/>
    </source>
</evidence>
<comment type="caution">
    <text evidence="1">The sequence shown here is derived from an EMBL/GenBank/DDBJ whole genome shotgun (WGS) entry which is preliminary data.</text>
</comment>
<organism evidence="1 2">
    <name type="scientific">Populus tomentosa</name>
    <name type="common">Chinese white poplar</name>
    <dbReference type="NCBI Taxonomy" id="118781"/>
    <lineage>
        <taxon>Eukaryota</taxon>
        <taxon>Viridiplantae</taxon>
        <taxon>Streptophyta</taxon>
        <taxon>Embryophyta</taxon>
        <taxon>Tracheophyta</taxon>
        <taxon>Spermatophyta</taxon>
        <taxon>Magnoliopsida</taxon>
        <taxon>eudicotyledons</taxon>
        <taxon>Gunneridae</taxon>
        <taxon>Pentapetalae</taxon>
        <taxon>rosids</taxon>
        <taxon>fabids</taxon>
        <taxon>Malpighiales</taxon>
        <taxon>Salicaceae</taxon>
        <taxon>Saliceae</taxon>
        <taxon>Populus</taxon>
    </lineage>
</organism>
<dbReference type="Proteomes" id="UP000886885">
    <property type="component" value="Unassembled WGS sequence"/>
</dbReference>
<name>A0A8X8C0Z9_POPTO</name>
<proteinExistence type="predicted"/>
<gene>
    <name evidence="1" type="ORF">POTOM_061668</name>
</gene>
<evidence type="ECO:0000313" key="2">
    <source>
        <dbReference type="Proteomes" id="UP000886885"/>
    </source>
</evidence>
<keyword evidence="2" id="KW-1185">Reference proteome</keyword>
<reference evidence="1" key="1">
    <citation type="journal article" date="2020" name="bioRxiv">
        <title>Hybrid origin of Populus tomentosa Carr. identified through genome sequencing and phylogenomic analysis.</title>
        <authorList>
            <person name="An X."/>
            <person name="Gao K."/>
            <person name="Chen Z."/>
            <person name="Li J."/>
            <person name="Yang X."/>
            <person name="Yang X."/>
            <person name="Zhou J."/>
            <person name="Guo T."/>
            <person name="Zhao T."/>
            <person name="Huang S."/>
            <person name="Miao D."/>
            <person name="Khan W.U."/>
            <person name="Rao P."/>
            <person name="Ye M."/>
            <person name="Lei B."/>
            <person name="Liao W."/>
            <person name="Wang J."/>
            <person name="Ji L."/>
            <person name="Li Y."/>
            <person name="Guo B."/>
            <person name="Mustafa N.S."/>
            <person name="Li S."/>
            <person name="Yun Q."/>
            <person name="Keller S.R."/>
            <person name="Mao J."/>
            <person name="Zhang R."/>
            <person name="Strauss S.H."/>
        </authorList>
    </citation>
    <scope>NUCLEOTIDE SEQUENCE</scope>
    <source>
        <strain evidence="1">GM15</strain>
        <tissue evidence="1">Leaf</tissue>
    </source>
</reference>
<sequence length="191" mass="20817">MLSLLMPINIFGVIFWSACEIIVMQVGYRHIDYAQLYYNEIENCGSPPLVSVMAEWAIACEGEREIVAEGLWRLRTRWVAGSIGLAGTPLLGGGADGKNRGKEAGEGLKVCVGLGEKREEVGEAVAVGGLGFSSWSVWLAVEKGECKGNLFSKLSEIEQASDKERLVTGTTFVHGSYGAYRTFDELWDGEM</sequence>